<dbReference type="RefSeq" id="YP_010061440.1">
    <property type="nucleotide sequence ID" value="NC_054783.1"/>
</dbReference>
<sequence length="173" mass="18080">MSDIATPEGTPAGEGAPTPTPMEPAPKVYDEAYVKSLRDEAAAARIAKRDAVVAAEAALKEAHARELAERDTAYTELQNSLGEAWIELEKYQVAVDAKVPSDKVRQFVAILQGTDAETIGASAKSSLDLIGGFDTKGPAFDPSQGRGGKPPIPLNGDPILAALTAAVNGKRAR</sequence>
<name>A0A649V8V8_9CAUD</name>
<protein>
    <submittedName>
        <fullName evidence="2">Scaffolding protein</fullName>
    </submittedName>
</protein>
<feature type="compositionally biased region" description="Low complexity" evidence="1">
    <location>
        <begin position="1"/>
        <end position="17"/>
    </location>
</feature>
<dbReference type="GeneID" id="64871058"/>
<evidence type="ECO:0000313" key="3">
    <source>
        <dbReference type="Proteomes" id="UP000423725"/>
    </source>
</evidence>
<evidence type="ECO:0000256" key="1">
    <source>
        <dbReference type="SAM" id="MobiDB-lite"/>
    </source>
</evidence>
<gene>
    <name evidence="2" type="primary">15</name>
    <name evidence="2" type="ORF">SEA_YECEY3_15</name>
</gene>
<feature type="region of interest" description="Disordered" evidence="1">
    <location>
        <begin position="135"/>
        <end position="156"/>
    </location>
</feature>
<keyword evidence="3" id="KW-1185">Reference proteome</keyword>
<dbReference type="EMBL" id="MN585979">
    <property type="protein sequence ID" value="QGJ88767.1"/>
    <property type="molecule type" value="Genomic_DNA"/>
</dbReference>
<evidence type="ECO:0000313" key="2">
    <source>
        <dbReference type="EMBL" id="QGJ88767.1"/>
    </source>
</evidence>
<reference evidence="2 3" key="1">
    <citation type="submission" date="2019-10" db="EMBL/GenBank/DDBJ databases">
        <authorList>
            <person name="Curtis N."/>
            <person name="Kistler A.L."/>
            <person name="Garlena R.A."/>
            <person name="Russell D.A."/>
            <person name="Pope W.H."/>
            <person name="Jacobs-Sera D."/>
            <person name="Hatfull G.F."/>
        </authorList>
    </citation>
    <scope>NUCLEOTIDE SEQUENCE [LARGE SCALE GENOMIC DNA]</scope>
</reference>
<organism evidence="2 3">
    <name type="scientific">Mycobacterium phage Yecey3</name>
    <dbReference type="NCBI Taxonomy" id="2656617"/>
    <lineage>
        <taxon>Viruses</taxon>
        <taxon>Duplodnaviria</taxon>
        <taxon>Heunggongvirae</taxon>
        <taxon>Uroviricota</taxon>
        <taxon>Caudoviricetes</taxon>
        <taxon>Yeceytrevirus</taxon>
        <taxon>Yeceytrevirus yecey3</taxon>
    </lineage>
</organism>
<dbReference type="KEGG" id="vg:64871058"/>
<feature type="region of interest" description="Disordered" evidence="1">
    <location>
        <begin position="1"/>
        <end position="26"/>
    </location>
</feature>
<accession>A0A649V8V8</accession>
<proteinExistence type="predicted"/>
<dbReference type="Proteomes" id="UP000423725">
    <property type="component" value="Segment"/>
</dbReference>